<dbReference type="InterPro" id="IPR036291">
    <property type="entry name" value="NAD(P)-bd_dom_sf"/>
</dbReference>
<evidence type="ECO:0000313" key="2">
    <source>
        <dbReference type="EMBL" id="KAH7087481.1"/>
    </source>
</evidence>
<name>A0A8K0VZG1_9PLEO</name>
<reference evidence="2" key="1">
    <citation type="journal article" date="2021" name="Nat. Commun.">
        <title>Genetic determinants of endophytism in the Arabidopsis root mycobiome.</title>
        <authorList>
            <person name="Mesny F."/>
            <person name="Miyauchi S."/>
            <person name="Thiergart T."/>
            <person name="Pickel B."/>
            <person name="Atanasova L."/>
            <person name="Karlsson M."/>
            <person name="Huettel B."/>
            <person name="Barry K.W."/>
            <person name="Haridas S."/>
            <person name="Chen C."/>
            <person name="Bauer D."/>
            <person name="Andreopoulos W."/>
            <person name="Pangilinan J."/>
            <person name="LaButti K."/>
            <person name="Riley R."/>
            <person name="Lipzen A."/>
            <person name="Clum A."/>
            <person name="Drula E."/>
            <person name="Henrissat B."/>
            <person name="Kohler A."/>
            <person name="Grigoriev I.V."/>
            <person name="Martin F.M."/>
            <person name="Hacquard S."/>
        </authorList>
    </citation>
    <scope>NUCLEOTIDE SEQUENCE</scope>
    <source>
        <strain evidence="2">MPI-SDFR-AT-0120</strain>
    </source>
</reference>
<protein>
    <recommendedName>
        <fullName evidence="1">NAD(P)-binding domain-containing protein</fullName>
    </recommendedName>
</protein>
<dbReference type="EMBL" id="JAGMVJ010000009">
    <property type="protein sequence ID" value="KAH7087481.1"/>
    <property type="molecule type" value="Genomic_DNA"/>
</dbReference>
<dbReference type="GO" id="GO:0005737">
    <property type="term" value="C:cytoplasm"/>
    <property type="evidence" value="ECO:0007669"/>
    <property type="project" value="TreeGrafter"/>
</dbReference>
<dbReference type="Proteomes" id="UP000813461">
    <property type="component" value="Unassembled WGS sequence"/>
</dbReference>
<dbReference type="GO" id="GO:0004029">
    <property type="term" value="F:aldehyde dehydrogenase (NAD+) activity"/>
    <property type="evidence" value="ECO:0007669"/>
    <property type="project" value="TreeGrafter"/>
</dbReference>
<feature type="domain" description="NAD(P)-binding" evidence="1">
    <location>
        <begin position="8"/>
        <end position="96"/>
    </location>
</feature>
<dbReference type="InterPro" id="IPR051783">
    <property type="entry name" value="NAD(P)-dependent_oxidoreduct"/>
</dbReference>
<proteinExistence type="predicted"/>
<dbReference type="AlphaFoldDB" id="A0A8K0VZG1"/>
<organism evidence="2 3">
    <name type="scientific">Paraphoma chrysanthemicola</name>
    <dbReference type="NCBI Taxonomy" id="798071"/>
    <lineage>
        <taxon>Eukaryota</taxon>
        <taxon>Fungi</taxon>
        <taxon>Dikarya</taxon>
        <taxon>Ascomycota</taxon>
        <taxon>Pezizomycotina</taxon>
        <taxon>Dothideomycetes</taxon>
        <taxon>Pleosporomycetidae</taxon>
        <taxon>Pleosporales</taxon>
        <taxon>Pleosporineae</taxon>
        <taxon>Phaeosphaeriaceae</taxon>
        <taxon>Paraphoma</taxon>
    </lineage>
</organism>
<sequence>MPKLFITGATGYIGGDALYAIAKTYPDLEITALVRNSDKGAKVASQYAKVRLVYGDLDSTDLITKESAAADIVLHCANCDHVGSAQAIVAGLSQTEKHTYLIHTSGTGILSYQDFNENTYGVSREKVYDDWDNIAEVTGIDDSALHRNVDKIILGAGAVSRAIRTAIVCPPCIYGPGRGPDNQRSVQVYDMTRAALERHKGFVINEGVNRWAEVHVQDLSNVYLALVTAALSPDGGKATWNDQGYYFAENGEFSWGDIGTQIAKLAFDKKLINSAEVDHISKEEADQLRDYGSYLWGTNSRSKAIRARKLLGWTPKQKSLWDLLPEIVDDEARSLGVTKGWAAKAAGETNPYIPAQQ</sequence>
<dbReference type="PANTHER" id="PTHR48079">
    <property type="entry name" value="PROTEIN YEEZ"/>
    <property type="match status" value="1"/>
</dbReference>
<comment type="caution">
    <text evidence="2">The sequence shown here is derived from an EMBL/GenBank/DDBJ whole genome shotgun (WGS) entry which is preliminary data.</text>
</comment>
<evidence type="ECO:0000313" key="3">
    <source>
        <dbReference type="Proteomes" id="UP000813461"/>
    </source>
</evidence>
<evidence type="ECO:0000259" key="1">
    <source>
        <dbReference type="Pfam" id="PF13460"/>
    </source>
</evidence>
<gene>
    <name evidence="2" type="ORF">FB567DRAFT_346454</name>
</gene>
<dbReference type="OrthoDB" id="2130169at2759"/>
<dbReference type="Gene3D" id="3.40.50.720">
    <property type="entry name" value="NAD(P)-binding Rossmann-like Domain"/>
    <property type="match status" value="1"/>
</dbReference>
<accession>A0A8K0VZG1</accession>
<dbReference type="Pfam" id="PF13460">
    <property type="entry name" value="NAD_binding_10"/>
    <property type="match status" value="1"/>
</dbReference>
<dbReference type="PANTHER" id="PTHR48079:SF7">
    <property type="entry name" value="NAD(P)-BINDING DOMAIN-CONTAINING PROTEIN-RELATED"/>
    <property type="match status" value="1"/>
</dbReference>
<dbReference type="InterPro" id="IPR016040">
    <property type="entry name" value="NAD(P)-bd_dom"/>
</dbReference>
<dbReference type="SUPFAM" id="SSF51735">
    <property type="entry name" value="NAD(P)-binding Rossmann-fold domains"/>
    <property type="match status" value="1"/>
</dbReference>
<keyword evidence="3" id="KW-1185">Reference proteome</keyword>